<evidence type="ECO:0000256" key="3">
    <source>
        <dbReference type="ARBA" id="ARBA00022475"/>
    </source>
</evidence>
<keyword evidence="3" id="KW-1003">Cell membrane</keyword>
<feature type="transmembrane region" description="Helical" evidence="7">
    <location>
        <begin position="102"/>
        <end position="121"/>
    </location>
</feature>
<sequence>MNWKVALAIITANVVLMSSSYTMLIPFLPIYLTKELNADPETANLWTGAIFAVTFAVCAVMSPIWGKMTDSKGKKLMVMRASFLIAVTYLMGGLVTTPFQLFLVRAFQGFAAGLWPASLALMSTLIPKNKIGIGMGIMQSANICGGILGPLFGGVLAESFGMRTSFFISSGTLLLITLITFFFIKEPKVDRPVQKAVKNVKQESVYKKLLSNRSIRLLLLCTGLTNMVILLLQPVMTVYIGELMGTTENLLLISGTVFSLSGIAGAIAAPIWGKQGQSKGFFYTETISLCAAGILIAAQFIPNSLLPFAILQFCVGLGFSGIFPSANAMVVNNTEPENRGAAFGLMFSGQQIGGTIGPILGSVIATFINISMIFLMSGLLLLFVGLLFYFKAPRALRIRTLRAPKNAPDKDFIEKIKQQAQAELEKETAK</sequence>
<keyword evidence="10" id="KW-1185">Reference proteome</keyword>
<dbReference type="EMBL" id="AEVO01000131">
    <property type="protein sequence ID" value="EFY06384.1"/>
    <property type="molecule type" value="Genomic_DNA"/>
</dbReference>
<protein>
    <submittedName>
        <fullName evidence="9">Transporter, major facilitator family protein</fullName>
    </submittedName>
</protein>
<dbReference type="SUPFAM" id="SSF103473">
    <property type="entry name" value="MFS general substrate transporter"/>
    <property type="match status" value="1"/>
</dbReference>
<keyword evidence="2" id="KW-0813">Transport</keyword>
<keyword evidence="5 7" id="KW-1133">Transmembrane helix</keyword>
<feature type="domain" description="Major facilitator superfamily (MFS) profile" evidence="8">
    <location>
        <begin position="6"/>
        <end position="396"/>
    </location>
</feature>
<dbReference type="Gene3D" id="1.20.1250.20">
    <property type="entry name" value="MFS general substrate transporter like domains"/>
    <property type="match status" value="1"/>
</dbReference>
<dbReference type="STRING" id="762983.HMPREF9444_01897"/>
<feature type="transmembrane region" description="Helical" evidence="7">
    <location>
        <begin position="280"/>
        <end position="302"/>
    </location>
</feature>
<gene>
    <name evidence="9" type="ORF">HMPREF9444_01897</name>
</gene>
<dbReference type="PANTHER" id="PTHR43414:SF1">
    <property type="entry name" value="PEPTIDE PERMEASE"/>
    <property type="match status" value="1"/>
</dbReference>
<dbReference type="Pfam" id="PF07690">
    <property type="entry name" value="MFS_1"/>
    <property type="match status" value="2"/>
</dbReference>
<feature type="transmembrane region" description="Helical" evidence="7">
    <location>
        <begin position="217"/>
        <end position="240"/>
    </location>
</feature>
<dbReference type="PANTHER" id="PTHR43414">
    <property type="entry name" value="MULTIDRUG RESISTANCE PROTEIN MDTG"/>
    <property type="match status" value="1"/>
</dbReference>
<dbReference type="GO" id="GO:0005886">
    <property type="term" value="C:plasma membrane"/>
    <property type="evidence" value="ECO:0007669"/>
    <property type="project" value="UniProtKB-SubCell"/>
</dbReference>
<dbReference type="AlphaFoldDB" id="E8LMB2"/>
<name>E8LMB2_SUCHY</name>
<feature type="transmembrane region" description="Helical" evidence="7">
    <location>
        <begin position="7"/>
        <end position="31"/>
    </location>
</feature>
<dbReference type="OrthoDB" id="65739at2"/>
<evidence type="ECO:0000256" key="1">
    <source>
        <dbReference type="ARBA" id="ARBA00004651"/>
    </source>
</evidence>
<comment type="caution">
    <text evidence="9">The sequence shown here is derived from an EMBL/GenBank/DDBJ whole genome shotgun (WGS) entry which is preliminary data.</text>
</comment>
<feature type="transmembrane region" description="Helical" evidence="7">
    <location>
        <begin position="165"/>
        <end position="184"/>
    </location>
</feature>
<evidence type="ECO:0000256" key="7">
    <source>
        <dbReference type="SAM" id="Phobius"/>
    </source>
</evidence>
<evidence type="ECO:0000256" key="6">
    <source>
        <dbReference type="ARBA" id="ARBA00023136"/>
    </source>
</evidence>
<feature type="transmembrane region" description="Helical" evidence="7">
    <location>
        <begin position="367"/>
        <end position="390"/>
    </location>
</feature>
<dbReference type="InterPro" id="IPR036259">
    <property type="entry name" value="MFS_trans_sf"/>
</dbReference>
<dbReference type="PROSITE" id="PS50850">
    <property type="entry name" value="MFS"/>
    <property type="match status" value="1"/>
</dbReference>
<feature type="transmembrane region" description="Helical" evidence="7">
    <location>
        <begin position="43"/>
        <end position="65"/>
    </location>
</feature>
<evidence type="ECO:0000259" key="8">
    <source>
        <dbReference type="PROSITE" id="PS50850"/>
    </source>
</evidence>
<evidence type="ECO:0000256" key="2">
    <source>
        <dbReference type="ARBA" id="ARBA00022448"/>
    </source>
</evidence>
<evidence type="ECO:0000313" key="10">
    <source>
        <dbReference type="Proteomes" id="UP000018458"/>
    </source>
</evidence>
<organism evidence="9 10">
    <name type="scientific">Succinatimonas hippei (strain DSM 22608 / JCM 16073 / KCTC 15190 / YIT 12066)</name>
    <dbReference type="NCBI Taxonomy" id="762983"/>
    <lineage>
        <taxon>Bacteria</taxon>
        <taxon>Pseudomonadati</taxon>
        <taxon>Pseudomonadota</taxon>
        <taxon>Gammaproteobacteria</taxon>
        <taxon>Aeromonadales</taxon>
        <taxon>Succinivibrionaceae</taxon>
        <taxon>Succinatimonas</taxon>
    </lineage>
</organism>
<comment type="subcellular location">
    <subcellularLocation>
        <location evidence="1">Cell membrane</location>
        <topology evidence="1">Multi-pass membrane protein</topology>
    </subcellularLocation>
</comment>
<dbReference type="HOGENOM" id="CLU_001265_57_3_6"/>
<dbReference type="InterPro" id="IPR020846">
    <property type="entry name" value="MFS_dom"/>
</dbReference>
<accession>E8LMB2</accession>
<feature type="transmembrane region" description="Helical" evidence="7">
    <location>
        <begin position="308"/>
        <end position="330"/>
    </location>
</feature>
<feature type="transmembrane region" description="Helical" evidence="7">
    <location>
        <begin position="342"/>
        <end position="361"/>
    </location>
</feature>
<feature type="transmembrane region" description="Helical" evidence="7">
    <location>
        <begin position="133"/>
        <end position="153"/>
    </location>
</feature>
<dbReference type="Proteomes" id="UP000018458">
    <property type="component" value="Unassembled WGS sequence"/>
</dbReference>
<feature type="transmembrane region" description="Helical" evidence="7">
    <location>
        <begin position="77"/>
        <end position="96"/>
    </location>
</feature>
<feature type="transmembrane region" description="Helical" evidence="7">
    <location>
        <begin position="252"/>
        <end position="273"/>
    </location>
</feature>
<keyword evidence="4 7" id="KW-0812">Transmembrane</keyword>
<dbReference type="InterPro" id="IPR011701">
    <property type="entry name" value="MFS"/>
</dbReference>
<evidence type="ECO:0000256" key="4">
    <source>
        <dbReference type="ARBA" id="ARBA00022692"/>
    </source>
</evidence>
<keyword evidence="6 7" id="KW-0472">Membrane</keyword>
<evidence type="ECO:0000256" key="5">
    <source>
        <dbReference type="ARBA" id="ARBA00022989"/>
    </source>
</evidence>
<evidence type="ECO:0000313" key="9">
    <source>
        <dbReference type="EMBL" id="EFY06384.1"/>
    </source>
</evidence>
<proteinExistence type="predicted"/>
<dbReference type="GO" id="GO:0022857">
    <property type="term" value="F:transmembrane transporter activity"/>
    <property type="evidence" value="ECO:0007669"/>
    <property type="project" value="InterPro"/>
</dbReference>
<dbReference type="eggNOG" id="COG2814">
    <property type="taxonomic scope" value="Bacteria"/>
</dbReference>
<reference evidence="9 10" key="1">
    <citation type="submission" date="2011-01" db="EMBL/GenBank/DDBJ databases">
        <authorList>
            <person name="Weinstock G."/>
            <person name="Sodergren E."/>
            <person name="Clifton S."/>
            <person name="Fulton L."/>
            <person name="Fulton B."/>
            <person name="Courtney L."/>
            <person name="Fronick C."/>
            <person name="Harrison M."/>
            <person name="Strong C."/>
            <person name="Farmer C."/>
            <person name="Delahaunty K."/>
            <person name="Markovic C."/>
            <person name="Hall O."/>
            <person name="Minx P."/>
            <person name="Tomlinson C."/>
            <person name="Mitreva M."/>
            <person name="Hou S."/>
            <person name="Chen J."/>
            <person name="Wollam A."/>
            <person name="Pepin K.H."/>
            <person name="Johnson M."/>
            <person name="Bhonagiri V."/>
            <person name="Zhang X."/>
            <person name="Suruliraj S."/>
            <person name="Warren W."/>
            <person name="Chinwalla A."/>
            <person name="Mardis E.R."/>
            <person name="Wilson R.K."/>
        </authorList>
    </citation>
    <scope>NUCLEOTIDE SEQUENCE [LARGE SCALE GENOMIC DNA]</scope>
    <source>
        <strain evidence="10">DSM 22608 / JCM 16073 / KCTC 15190 / YIT 12066</strain>
    </source>
</reference>
<dbReference type="RefSeq" id="WP_009144050.1">
    <property type="nucleotide sequence ID" value="NZ_GL831058.1"/>
</dbReference>